<sequence length="82" mass="9082">MPKRLCSSLYGADLLALGSCCVNPLPWKECLVGVENRCLVEASRAREMLSMRMNGTEANKPQEVGRYAFLTGQLLESSPYIN</sequence>
<gene>
    <name evidence="1" type="ORF">T4E_4864</name>
</gene>
<dbReference type="EMBL" id="JYDU01000408">
    <property type="protein sequence ID" value="KRX86282.1"/>
    <property type="molecule type" value="Genomic_DNA"/>
</dbReference>
<evidence type="ECO:0000313" key="2">
    <source>
        <dbReference type="Proteomes" id="UP000054815"/>
    </source>
</evidence>
<dbReference type="Proteomes" id="UP000054815">
    <property type="component" value="Unassembled WGS sequence"/>
</dbReference>
<name>A0A0V0XE47_TRIPS</name>
<accession>A0A0V0XE47</accession>
<proteinExistence type="predicted"/>
<comment type="caution">
    <text evidence="1">The sequence shown here is derived from an EMBL/GenBank/DDBJ whole genome shotgun (WGS) entry which is preliminary data.</text>
</comment>
<protein>
    <submittedName>
        <fullName evidence="1">Uncharacterized protein</fullName>
    </submittedName>
</protein>
<reference evidence="1 2" key="1">
    <citation type="submission" date="2015-01" db="EMBL/GenBank/DDBJ databases">
        <title>Evolution of Trichinella species and genotypes.</title>
        <authorList>
            <person name="Korhonen P.K."/>
            <person name="Edoardo P."/>
            <person name="Giuseppe L.R."/>
            <person name="Gasser R.B."/>
        </authorList>
    </citation>
    <scope>NUCLEOTIDE SEQUENCE [LARGE SCALE GENOMIC DNA]</scope>
    <source>
        <strain evidence="1">ISS141</strain>
    </source>
</reference>
<dbReference type="AlphaFoldDB" id="A0A0V0XE47"/>
<organism evidence="1 2">
    <name type="scientific">Trichinella pseudospiralis</name>
    <name type="common">Parasitic roundworm</name>
    <dbReference type="NCBI Taxonomy" id="6337"/>
    <lineage>
        <taxon>Eukaryota</taxon>
        <taxon>Metazoa</taxon>
        <taxon>Ecdysozoa</taxon>
        <taxon>Nematoda</taxon>
        <taxon>Enoplea</taxon>
        <taxon>Dorylaimia</taxon>
        <taxon>Trichinellida</taxon>
        <taxon>Trichinellidae</taxon>
        <taxon>Trichinella</taxon>
    </lineage>
</organism>
<evidence type="ECO:0000313" key="1">
    <source>
        <dbReference type="EMBL" id="KRX86282.1"/>
    </source>
</evidence>